<comment type="caution">
    <text evidence="2">The sequence shown here is derived from an EMBL/GenBank/DDBJ whole genome shotgun (WGS) entry which is preliminary data.</text>
</comment>
<dbReference type="PROSITE" id="PS51186">
    <property type="entry name" value="GNAT"/>
    <property type="match status" value="1"/>
</dbReference>
<protein>
    <submittedName>
        <fullName evidence="2">Acetyltransferase</fullName>
        <ecNumber evidence="2">2.3.1.-</ecNumber>
    </submittedName>
</protein>
<reference evidence="2" key="1">
    <citation type="submission" date="2021-11" db="EMBL/GenBank/DDBJ databases">
        <authorList>
            <person name="Rodrigo-Torres L."/>
            <person name="Arahal R. D."/>
            <person name="Lucena T."/>
        </authorList>
    </citation>
    <scope>NUCLEOTIDE SEQUENCE</scope>
    <source>
        <strain evidence="2">CECT 7929</strain>
    </source>
</reference>
<dbReference type="SUPFAM" id="SSF55729">
    <property type="entry name" value="Acyl-CoA N-acyltransferases (Nat)"/>
    <property type="match status" value="1"/>
</dbReference>
<evidence type="ECO:0000313" key="2">
    <source>
        <dbReference type="EMBL" id="CAH0532330.1"/>
    </source>
</evidence>
<keyword evidence="2" id="KW-0808">Transferase</keyword>
<organism evidence="2 3">
    <name type="scientific">Vibrio stylophorae</name>
    <dbReference type="NCBI Taxonomy" id="659351"/>
    <lineage>
        <taxon>Bacteria</taxon>
        <taxon>Pseudomonadati</taxon>
        <taxon>Pseudomonadota</taxon>
        <taxon>Gammaproteobacteria</taxon>
        <taxon>Vibrionales</taxon>
        <taxon>Vibrionaceae</taxon>
        <taxon>Vibrio</taxon>
    </lineage>
</organism>
<dbReference type="RefSeq" id="WP_237464158.1">
    <property type="nucleotide sequence ID" value="NZ_CAKLDI010000001.1"/>
</dbReference>
<dbReference type="PANTHER" id="PTHR43792:SF1">
    <property type="entry name" value="N-ACETYLTRANSFERASE DOMAIN-CONTAINING PROTEIN"/>
    <property type="match status" value="1"/>
</dbReference>
<feature type="domain" description="N-acetyltransferase" evidence="1">
    <location>
        <begin position="11"/>
        <end position="169"/>
    </location>
</feature>
<dbReference type="InterPro" id="IPR051531">
    <property type="entry name" value="N-acetyltransferase"/>
</dbReference>
<gene>
    <name evidence="2" type="ORF">VST7929_00148</name>
</gene>
<proteinExistence type="predicted"/>
<dbReference type="Gene3D" id="3.40.630.30">
    <property type="match status" value="1"/>
</dbReference>
<evidence type="ECO:0000313" key="3">
    <source>
        <dbReference type="Proteomes" id="UP000838672"/>
    </source>
</evidence>
<keyword evidence="2" id="KW-0012">Acyltransferase</keyword>
<dbReference type="Proteomes" id="UP000838672">
    <property type="component" value="Unassembled WGS sequence"/>
</dbReference>
<dbReference type="Pfam" id="PF13302">
    <property type="entry name" value="Acetyltransf_3"/>
    <property type="match status" value="1"/>
</dbReference>
<dbReference type="EMBL" id="CAKLDI010000001">
    <property type="protein sequence ID" value="CAH0532330.1"/>
    <property type="molecule type" value="Genomic_DNA"/>
</dbReference>
<name>A0ABN8DRC5_9VIBR</name>
<dbReference type="InterPro" id="IPR000182">
    <property type="entry name" value="GNAT_dom"/>
</dbReference>
<evidence type="ECO:0000259" key="1">
    <source>
        <dbReference type="PROSITE" id="PS51186"/>
    </source>
</evidence>
<dbReference type="PANTHER" id="PTHR43792">
    <property type="entry name" value="GNAT FAMILY, PUTATIVE (AFU_ORTHOLOGUE AFUA_3G00765)-RELATED-RELATED"/>
    <property type="match status" value="1"/>
</dbReference>
<keyword evidence="3" id="KW-1185">Reference proteome</keyword>
<dbReference type="EC" id="2.3.1.-" evidence="2"/>
<dbReference type="GO" id="GO:0016746">
    <property type="term" value="F:acyltransferase activity"/>
    <property type="evidence" value="ECO:0007669"/>
    <property type="project" value="UniProtKB-KW"/>
</dbReference>
<dbReference type="InterPro" id="IPR016181">
    <property type="entry name" value="Acyl_CoA_acyltransferase"/>
</dbReference>
<sequence>MTGVVLTTPRVIIRPWREEDRQPFAQMSQDPAVMRYFPNHLSLEQSHAMVDKMQQLIEENGWGFWALERQSDGAFMGLAGLHRQNSSFPNGPLVEIGWRLAQEFWHQGYAQEAAQAILTFAFERLKLAEVYAFTALCNAPSRQLMTRLGMKNCESDFDHPKLPVDHPLCRHCLYRISDLQWQQNKGR</sequence>
<accession>A0ABN8DRC5</accession>